<keyword evidence="10" id="KW-1133">Transmembrane helix</keyword>
<keyword evidence="10" id="KW-0812">Transmembrane</keyword>
<evidence type="ECO:0000256" key="1">
    <source>
        <dbReference type="ARBA" id="ARBA00001971"/>
    </source>
</evidence>
<dbReference type="SUPFAM" id="SSF48264">
    <property type="entry name" value="Cytochrome P450"/>
    <property type="match status" value="1"/>
</dbReference>
<keyword evidence="12" id="KW-1185">Reference proteome</keyword>
<evidence type="ECO:0000313" key="11">
    <source>
        <dbReference type="EMBL" id="KFA66837.1"/>
    </source>
</evidence>
<dbReference type="InterPro" id="IPR002403">
    <property type="entry name" value="Cyt_P450_E_grp-IV"/>
</dbReference>
<dbReference type="HOGENOM" id="CLU_001570_14_11_1"/>
<name>A0A084QSA2_STAC4</name>
<evidence type="ECO:0000256" key="10">
    <source>
        <dbReference type="SAM" id="Phobius"/>
    </source>
</evidence>
<dbReference type="Gene3D" id="1.10.630.10">
    <property type="entry name" value="Cytochrome P450"/>
    <property type="match status" value="1"/>
</dbReference>
<comment type="pathway">
    <text evidence="2">Mycotoxin biosynthesis.</text>
</comment>
<evidence type="ECO:0008006" key="13">
    <source>
        <dbReference type="Google" id="ProtNLM"/>
    </source>
</evidence>
<reference evidence="11 12" key="1">
    <citation type="journal article" date="2014" name="BMC Genomics">
        <title>Comparative genome sequencing reveals chemotype-specific gene clusters in the toxigenic black mold Stachybotrys.</title>
        <authorList>
            <person name="Semeiks J."/>
            <person name="Borek D."/>
            <person name="Otwinowski Z."/>
            <person name="Grishin N.V."/>
        </authorList>
    </citation>
    <scope>NUCLEOTIDE SEQUENCE [LARGE SCALE GENOMIC DNA]</scope>
    <source>
        <strain evidence="11 12">IBT 40285</strain>
    </source>
</reference>
<keyword evidence="7 9" id="KW-0503">Monooxygenase</keyword>
<keyword evidence="9" id="KW-0560">Oxidoreductase</keyword>
<keyword evidence="4 8" id="KW-0349">Heme</keyword>
<dbReference type="PROSITE" id="PS00086">
    <property type="entry name" value="CYTOCHROME_P450"/>
    <property type="match status" value="1"/>
</dbReference>
<dbReference type="AlphaFoldDB" id="A0A084QSA2"/>
<dbReference type="InterPro" id="IPR036396">
    <property type="entry name" value="Cyt_P450_sf"/>
</dbReference>
<dbReference type="PRINTS" id="PR00385">
    <property type="entry name" value="P450"/>
</dbReference>
<dbReference type="GO" id="GO:0005506">
    <property type="term" value="F:iron ion binding"/>
    <property type="evidence" value="ECO:0007669"/>
    <property type="project" value="InterPro"/>
</dbReference>
<dbReference type="PRINTS" id="PR00465">
    <property type="entry name" value="EP450IV"/>
</dbReference>
<dbReference type="PANTHER" id="PTHR24305">
    <property type="entry name" value="CYTOCHROME P450"/>
    <property type="match status" value="1"/>
</dbReference>
<dbReference type="InterPro" id="IPR017972">
    <property type="entry name" value="Cyt_P450_CS"/>
</dbReference>
<dbReference type="Proteomes" id="UP000028524">
    <property type="component" value="Unassembled WGS sequence"/>
</dbReference>
<evidence type="ECO:0000256" key="3">
    <source>
        <dbReference type="ARBA" id="ARBA00010617"/>
    </source>
</evidence>
<evidence type="ECO:0000256" key="9">
    <source>
        <dbReference type="RuleBase" id="RU000461"/>
    </source>
</evidence>
<evidence type="ECO:0000256" key="4">
    <source>
        <dbReference type="ARBA" id="ARBA00022617"/>
    </source>
</evidence>
<feature type="transmembrane region" description="Helical" evidence="10">
    <location>
        <begin position="285"/>
        <end position="307"/>
    </location>
</feature>
<dbReference type="InParanoid" id="A0A084QSA2"/>
<evidence type="ECO:0000256" key="2">
    <source>
        <dbReference type="ARBA" id="ARBA00004685"/>
    </source>
</evidence>
<comment type="cofactor">
    <cofactor evidence="1 8">
        <name>heme</name>
        <dbReference type="ChEBI" id="CHEBI:30413"/>
    </cofactor>
</comment>
<dbReference type="GO" id="GO:0020037">
    <property type="term" value="F:heme binding"/>
    <property type="evidence" value="ECO:0007669"/>
    <property type="project" value="InterPro"/>
</dbReference>
<gene>
    <name evidence="11" type="ORF">S40285_07373</name>
</gene>
<dbReference type="PANTHER" id="PTHR24305:SF226">
    <property type="entry name" value="CYTOCHROME P450 MONOOXYGENASE"/>
    <property type="match status" value="1"/>
</dbReference>
<dbReference type="GO" id="GO:0016705">
    <property type="term" value="F:oxidoreductase activity, acting on paired donors, with incorporation or reduction of molecular oxygen"/>
    <property type="evidence" value="ECO:0007669"/>
    <property type="project" value="InterPro"/>
</dbReference>
<evidence type="ECO:0000256" key="8">
    <source>
        <dbReference type="PIRSR" id="PIRSR602403-1"/>
    </source>
</evidence>
<dbReference type="Pfam" id="PF00067">
    <property type="entry name" value="p450"/>
    <property type="match status" value="1"/>
</dbReference>
<keyword evidence="10" id="KW-0472">Membrane</keyword>
<proteinExistence type="inferred from homology"/>
<evidence type="ECO:0000256" key="5">
    <source>
        <dbReference type="ARBA" id="ARBA00022723"/>
    </source>
</evidence>
<comment type="similarity">
    <text evidence="3 9">Belongs to the cytochrome P450 family.</text>
</comment>
<keyword evidence="6 8" id="KW-0408">Iron</keyword>
<sequence length="516" mass="58095">MDVYGLLRSAGIYSLYAALLYFLLKLTYRFFFHPLRDYPGPLAARLTSAFGGFQAAARKTHITIQLNHEKYGPVVRVAPNRLVFNTLTALHDIYNNPLVNKSHVYVLTRMTPRADVFNTLDIDQHRRKRKIISQPISQRSSQILEPVVLDQIDIFLRQLHLAAEKSDPVNIAQRTGYLSSDIIGYISFGYDLKTQTEELNRWLLWGLTFTAMRLNVYMQSPPIAAIEPMVRLLGSSMRKRYLGILETMIGARTALDVDAKRDLYSFAANTMESGKGRTSELWAESLFFITAGGATTAAAISAVFFYLSRNPSCYEALTEEIRDTFESAEEIQLGKKLQVCKYLRACIDEALRMSPPTVGMLWREELRPEEGGTGAPLIIDGRVIPRGTQVAVNLYALHHNEDYFPDSFAYKPERWLTAEAQDPGSMMQRAFAPFGIGSRSCAGKAIAYLEMSLTLAKTMYLFDFEIPIGAQGHIGAGGTEQGVGRHREDEYQLYDIFTSHHDGPLLLFKPRDSLKA</sequence>
<feature type="binding site" description="axial binding residue" evidence="8">
    <location>
        <position position="441"/>
    </location>
    <ligand>
        <name>heme</name>
        <dbReference type="ChEBI" id="CHEBI:30413"/>
    </ligand>
    <ligandPart>
        <name>Fe</name>
        <dbReference type="ChEBI" id="CHEBI:18248"/>
    </ligandPart>
</feature>
<evidence type="ECO:0000256" key="6">
    <source>
        <dbReference type="ARBA" id="ARBA00023004"/>
    </source>
</evidence>
<evidence type="ECO:0000313" key="12">
    <source>
        <dbReference type="Proteomes" id="UP000028524"/>
    </source>
</evidence>
<dbReference type="InterPro" id="IPR001128">
    <property type="entry name" value="Cyt_P450"/>
</dbReference>
<accession>A0A084QSA2</accession>
<dbReference type="EMBL" id="KL660339">
    <property type="protein sequence ID" value="KFA66837.1"/>
    <property type="molecule type" value="Genomic_DNA"/>
</dbReference>
<feature type="transmembrane region" description="Helical" evidence="10">
    <location>
        <begin position="6"/>
        <end position="24"/>
    </location>
</feature>
<organism evidence="11 12">
    <name type="scientific">Stachybotrys chlorohalonatus (strain IBT 40285)</name>
    <dbReference type="NCBI Taxonomy" id="1283841"/>
    <lineage>
        <taxon>Eukaryota</taxon>
        <taxon>Fungi</taxon>
        <taxon>Dikarya</taxon>
        <taxon>Ascomycota</taxon>
        <taxon>Pezizomycotina</taxon>
        <taxon>Sordariomycetes</taxon>
        <taxon>Hypocreomycetidae</taxon>
        <taxon>Hypocreales</taxon>
        <taxon>Stachybotryaceae</taxon>
        <taxon>Stachybotrys</taxon>
    </lineage>
</organism>
<dbReference type="STRING" id="1283841.A0A084QSA2"/>
<dbReference type="GO" id="GO:0004497">
    <property type="term" value="F:monooxygenase activity"/>
    <property type="evidence" value="ECO:0007669"/>
    <property type="project" value="UniProtKB-KW"/>
</dbReference>
<dbReference type="OMA" id="GEPYNHG"/>
<evidence type="ECO:0000256" key="7">
    <source>
        <dbReference type="ARBA" id="ARBA00023033"/>
    </source>
</evidence>
<protein>
    <recommendedName>
        <fullName evidence="13">Cytochrome P450</fullName>
    </recommendedName>
</protein>
<dbReference type="InterPro" id="IPR050121">
    <property type="entry name" value="Cytochrome_P450_monoxygenase"/>
</dbReference>
<dbReference type="OrthoDB" id="1470350at2759"/>
<keyword evidence="5 8" id="KW-0479">Metal-binding</keyword>